<evidence type="ECO:0000313" key="2">
    <source>
        <dbReference type="Proteomes" id="UP000054032"/>
    </source>
</evidence>
<dbReference type="AlphaFoldDB" id="W6YM93"/>
<dbReference type="OrthoDB" id="10365643at2759"/>
<dbReference type="KEGG" id="bor:COCMIDRAFT_41290"/>
<dbReference type="HOGENOM" id="CLU_2319987_0_0_1"/>
<name>W6YM93_COCMI</name>
<protein>
    <submittedName>
        <fullName evidence="1">Uncharacterized protein</fullName>
    </submittedName>
</protein>
<proteinExistence type="predicted"/>
<gene>
    <name evidence="1" type="ORF">COCMIDRAFT_41290</name>
</gene>
<dbReference type="RefSeq" id="XP_007693115.1">
    <property type="nucleotide sequence ID" value="XM_007694925.1"/>
</dbReference>
<evidence type="ECO:0000313" key="1">
    <source>
        <dbReference type="EMBL" id="EUC40367.1"/>
    </source>
</evidence>
<sequence length="99" mass="10362">MASDYSVGIIHGRGGWPNGTSPHSKAGGCGSGVWDAERDILGWAIGHGLEQTKAAMVHYSGSEGGLQGAQCRHKDAKDLDGGDKSVGVVTVLARQICWW</sequence>
<dbReference type="GeneID" id="19124036"/>
<dbReference type="Proteomes" id="UP000054032">
    <property type="component" value="Unassembled WGS sequence"/>
</dbReference>
<organism evidence="1 2">
    <name type="scientific">Bipolaris oryzae ATCC 44560</name>
    <dbReference type="NCBI Taxonomy" id="930090"/>
    <lineage>
        <taxon>Eukaryota</taxon>
        <taxon>Fungi</taxon>
        <taxon>Dikarya</taxon>
        <taxon>Ascomycota</taxon>
        <taxon>Pezizomycotina</taxon>
        <taxon>Dothideomycetes</taxon>
        <taxon>Pleosporomycetidae</taxon>
        <taxon>Pleosporales</taxon>
        <taxon>Pleosporineae</taxon>
        <taxon>Pleosporaceae</taxon>
        <taxon>Bipolaris</taxon>
    </lineage>
</organism>
<keyword evidence="2" id="KW-1185">Reference proteome</keyword>
<accession>W6YM93</accession>
<dbReference type="EMBL" id="KI964171">
    <property type="protein sequence ID" value="EUC40367.1"/>
    <property type="molecule type" value="Genomic_DNA"/>
</dbReference>
<reference evidence="1 2" key="1">
    <citation type="journal article" date="2013" name="PLoS Genet.">
        <title>Comparative genome structure, secondary metabolite, and effector coding capacity across Cochliobolus pathogens.</title>
        <authorList>
            <person name="Condon B.J."/>
            <person name="Leng Y."/>
            <person name="Wu D."/>
            <person name="Bushley K.E."/>
            <person name="Ohm R.A."/>
            <person name="Otillar R."/>
            <person name="Martin J."/>
            <person name="Schackwitz W."/>
            <person name="Grimwood J."/>
            <person name="MohdZainudin N."/>
            <person name="Xue C."/>
            <person name="Wang R."/>
            <person name="Manning V.A."/>
            <person name="Dhillon B."/>
            <person name="Tu Z.J."/>
            <person name="Steffenson B.J."/>
            <person name="Salamov A."/>
            <person name="Sun H."/>
            <person name="Lowry S."/>
            <person name="LaButti K."/>
            <person name="Han J."/>
            <person name="Copeland A."/>
            <person name="Lindquist E."/>
            <person name="Barry K."/>
            <person name="Schmutz J."/>
            <person name="Baker S.E."/>
            <person name="Ciuffetti L.M."/>
            <person name="Grigoriev I.V."/>
            <person name="Zhong S."/>
            <person name="Turgeon B.G."/>
        </authorList>
    </citation>
    <scope>NUCLEOTIDE SEQUENCE [LARGE SCALE GENOMIC DNA]</scope>
    <source>
        <strain evidence="1 2">ATCC 44560</strain>
    </source>
</reference>